<organism evidence="1 2">
    <name type="scientific">Vibrio rotiferianus</name>
    <dbReference type="NCBI Taxonomy" id="190895"/>
    <lineage>
        <taxon>Bacteria</taxon>
        <taxon>Pseudomonadati</taxon>
        <taxon>Pseudomonadota</taxon>
        <taxon>Gammaproteobacteria</taxon>
        <taxon>Vibrionales</taxon>
        <taxon>Vibrionaceae</taxon>
        <taxon>Vibrio</taxon>
    </lineage>
</organism>
<dbReference type="Proteomes" id="UP000315115">
    <property type="component" value="Chromosome 1"/>
</dbReference>
<evidence type="ECO:0008006" key="3">
    <source>
        <dbReference type="Google" id="ProtNLM"/>
    </source>
</evidence>
<evidence type="ECO:0000313" key="2">
    <source>
        <dbReference type="Proteomes" id="UP000315115"/>
    </source>
</evidence>
<proteinExistence type="predicted"/>
<reference evidence="2" key="1">
    <citation type="submission" date="2019-07" db="EMBL/GenBank/DDBJ databases">
        <title>Complete Genome Sequences of Vibrion rotiferianus strain AM7.</title>
        <authorList>
            <person name="Miyazaki K."/>
            <person name="Wiseschart A."/>
            <person name="Pootanakit K."/>
            <person name="Ishimori K."/>
            <person name="Kitahara K."/>
        </authorList>
    </citation>
    <scope>NUCLEOTIDE SEQUENCE [LARGE SCALE GENOMIC DNA]</scope>
    <source>
        <strain evidence="2">AM7</strain>
    </source>
</reference>
<protein>
    <recommendedName>
        <fullName evidence="3">WD40 repeat protein</fullName>
    </recommendedName>
</protein>
<gene>
    <name evidence="1" type="ORF">VroAM7_14680</name>
</gene>
<evidence type="ECO:0000313" key="1">
    <source>
        <dbReference type="EMBL" id="BBL88815.1"/>
    </source>
</evidence>
<dbReference type="AlphaFoldDB" id="A0A510I4Z9"/>
<dbReference type="EMBL" id="AP019798">
    <property type="protein sequence ID" value="BBL88815.1"/>
    <property type="molecule type" value="Genomic_DNA"/>
</dbReference>
<accession>A0A510I4Z9</accession>
<sequence length="233" mass="26446">MPKLKENDKDTVMKWFVVLLSFCCFSVFSAEINKEDELSHFDTPFLIGDWYLMNPNPDDSAENFRAIKLALGSDYTFSIDIQKKDYSIDHWEGMYNANEDTIVLGLNTDQPQIYAYRNNHNTLDLNGVTFTKGLSNALAGIWSSSQVGGDGMLANNISQMDLILQPDFVFMFRVSNEAGEESVKQGVFYTEGEHLVLLYENGEHGTRYKLNQNMLTIEDSNGDMYAVLNRVTP</sequence>
<name>A0A510I4Z9_9VIBR</name>